<dbReference type="Gene3D" id="3.30.160.660">
    <property type="match status" value="1"/>
</dbReference>
<evidence type="ECO:0000259" key="1">
    <source>
        <dbReference type="PROSITE" id="PS51664"/>
    </source>
</evidence>
<dbReference type="InterPro" id="IPR003776">
    <property type="entry name" value="YcaO-like_dom"/>
</dbReference>
<dbReference type="AlphaFoldDB" id="A0A9W6VQL8"/>
<name>A0A9W6VQL8_9ACTN</name>
<proteinExistence type="predicted"/>
<evidence type="ECO:0000313" key="3">
    <source>
        <dbReference type="Proteomes" id="UP001165135"/>
    </source>
</evidence>
<evidence type="ECO:0000313" key="2">
    <source>
        <dbReference type="EMBL" id="GLY75607.1"/>
    </source>
</evidence>
<dbReference type="PANTHER" id="PTHR37809:SF1">
    <property type="entry name" value="RIBOSOMAL PROTEIN S12 METHYLTHIOTRANSFERASE ACCESSORY FACTOR YCAO"/>
    <property type="match status" value="1"/>
</dbReference>
<dbReference type="PROSITE" id="PS51664">
    <property type="entry name" value="YCAO"/>
    <property type="match status" value="1"/>
</dbReference>
<dbReference type="Pfam" id="PF02624">
    <property type="entry name" value="YcaO"/>
    <property type="match status" value="1"/>
</dbReference>
<dbReference type="Proteomes" id="UP001165135">
    <property type="component" value="Unassembled WGS sequence"/>
</dbReference>
<dbReference type="RefSeq" id="WP_285622838.1">
    <property type="nucleotide sequence ID" value="NZ_BSTJ01000004.1"/>
</dbReference>
<protein>
    <recommendedName>
        <fullName evidence="1">YcaO domain-containing protein</fullName>
    </recommendedName>
</protein>
<feature type="domain" description="YcaO" evidence="1">
    <location>
        <begin position="65"/>
        <end position="376"/>
    </location>
</feature>
<dbReference type="PANTHER" id="PTHR37809">
    <property type="entry name" value="RIBOSOMAL PROTEIN S12 METHYLTHIOTRANSFERASE ACCESSORY FACTOR YCAO"/>
    <property type="match status" value="1"/>
</dbReference>
<comment type="caution">
    <text evidence="2">The sequence shown here is derived from an EMBL/GenBank/DDBJ whole genome shotgun (WGS) entry which is preliminary data.</text>
</comment>
<gene>
    <name evidence="2" type="ORF">Airi01_038740</name>
</gene>
<dbReference type="NCBIfam" id="TIGR00702">
    <property type="entry name" value="YcaO-type kinase domain"/>
    <property type="match status" value="1"/>
</dbReference>
<organism evidence="2 3">
    <name type="scientific">Actinoallomurus iriomotensis</name>
    <dbReference type="NCBI Taxonomy" id="478107"/>
    <lineage>
        <taxon>Bacteria</taxon>
        <taxon>Bacillati</taxon>
        <taxon>Actinomycetota</taxon>
        <taxon>Actinomycetes</taxon>
        <taxon>Streptosporangiales</taxon>
        <taxon>Thermomonosporaceae</taxon>
        <taxon>Actinoallomurus</taxon>
    </lineage>
</organism>
<dbReference type="EMBL" id="BSTJ01000004">
    <property type="protein sequence ID" value="GLY75607.1"/>
    <property type="molecule type" value="Genomic_DNA"/>
</dbReference>
<sequence>MPDTIAYRTGTYRTAGPEETWQRVRPMLPRFGITRVADITRLDDIGLPVHVAYRPAGLTYAVSIGTGTTAAQSRVGAVMESIETWHAENLRLPVAARAPASALDLGYDVRALNLVPRAPLTSAVVLDWVSGRGLLTGREILAPIDAIRLDGTGPRDWAAVFFWPTSGGLATGNTEAEAVLHALHELVERASVAAARDRPLSRRRYVDAGSCREPVTRYVFDALRAADCTVTVRDITGPEELPCYAATIWSEDVPMRCAGYACHVDPSIALGRALSEAVLTRLAVISGARDDIDGGEYREMARPEEPVAPVAVRDGVSWADDGDLRSVVRHCAARVASVTGAEPFVVRLDHEDLGIPAVKVIAPGLSTAHAAWEARP</sequence>
<reference evidence="2" key="1">
    <citation type="submission" date="2023-03" db="EMBL/GenBank/DDBJ databases">
        <title>Actinoallomurus iriomotensis NBRC 103681.</title>
        <authorList>
            <person name="Ichikawa N."/>
            <person name="Sato H."/>
            <person name="Tonouchi N."/>
        </authorList>
    </citation>
    <scope>NUCLEOTIDE SEQUENCE</scope>
    <source>
        <strain evidence="2">NBRC 103681</strain>
    </source>
</reference>
<accession>A0A9W6VQL8</accession>